<evidence type="ECO:0000256" key="2">
    <source>
        <dbReference type="ARBA" id="ARBA00022448"/>
    </source>
</evidence>
<dbReference type="EC" id="7.6.2.9" evidence="8"/>
<dbReference type="RefSeq" id="WP_272221221.1">
    <property type="nucleotide sequence ID" value="NZ_JAQOMV010000034.1"/>
</dbReference>
<dbReference type="FunFam" id="3.40.50.300:FF:000425">
    <property type="entry name" value="Probable ABC transporter, ATP-binding subunit"/>
    <property type="match status" value="1"/>
</dbReference>
<dbReference type="InterPro" id="IPR003439">
    <property type="entry name" value="ABC_transporter-like_ATP-bd"/>
</dbReference>
<feature type="region of interest" description="Disordered" evidence="9">
    <location>
        <begin position="379"/>
        <end position="399"/>
    </location>
</feature>
<dbReference type="PROSITE" id="PS51371">
    <property type="entry name" value="CBS"/>
    <property type="match status" value="1"/>
</dbReference>
<sequence>MAAKPPMVEFKNVSKIYPGGKVAVENINLRIERGEFVCFIGTSGGGKTTTLRMINSMLTPTSGDIFVDGKNIHDIDPIELRRSIGYVIQNIGLMPHMTIRDNITLVPKLLKWPKEKRDARAKELIKMVELPEDFLDRYPSELSGGQQQRIGVIRALAADQQIILMDEPFGALDPLTREALQRLVKRLQEEMGRTIIMVTHDMDEAIRLADRIVVMDLGHIVQNAAPDDVLTHPANEFVANLIGPDRLHQAKVNHLTAEEIMRPNPIKIHAQQTLGDALSEMHEYHVDSLMVVDDDNHLTGILDLKTLHNQQQQTQLIVDDMKHPVPVKIHESERLQMITEPLLERNWEYVPVVDEQERLNGIITRSALVDVIYDAVWGTTEDPRPSHKQDDAQQEAGEQ</sequence>
<keyword evidence="5 8" id="KW-0067">ATP-binding</keyword>
<accession>A0AAJ1HU23</accession>
<dbReference type="InterPro" id="IPR000644">
    <property type="entry name" value="CBS_dom"/>
</dbReference>
<organism evidence="12 13">
    <name type="scientific">Limosilactobacillus mucosae</name>
    <name type="common">Lactobacillus mucosae</name>
    <dbReference type="NCBI Taxonomy" id="97478"/>
    <lineage>
        <taxon>Bacteria</taxon>
        <taxon>Bacillati</taxon>
        <taxon>Bacillota</taxon>
        <taxon>Bacilli</taxon>
        <taxon>Lactobacillales</taxon>
        <taxon>Lactobacillaceae</taxon>
        <taxon>Limosilactobacillus</taxon>
    </lineage>
</organism>
<keyword evidence="8" id="KW-1003">Cell membrane</keyword>
<name>A0AAJ1HU23_LIMMU</name>
<evidence type="ECO:0000256" key="4">
    <source>
        <dbReference type="ARBA" id="ARBA00022741"/>
    </source>
</evidence>
<dbReference type="GO" id="GO:0031460">
    <property type="term" value="P:glycine betaine transport"/>
    <property type="evidence" value="ECO:0007669"/>
    <property type="project" value="InterPro"/>
</dbReference>
<comment type="caution">
    <text evidence="12">The sequence shown here is derived from an EMBL/GenBank/DDBJ whole genome shotgun (WGS) entry which is preliminary data.</text>
</comment>
<dbReference type="SUPFAM" id="SSF52540">
    <property type="entry name" value="P-loop containing nucleoside triphosphate hydrolases"/>
    <property type="match status" value="1"/>
</dbReference>
<keyword evidence="8" id="KW-0472">Membrane</keyword>
<dbReference type="SUPFAM" id="SSF54631">
    <property type="entry name" value="CBS-domain pair"/>
    <property type="match status" value="1"/>
</dbReference>
<evidence type="ECO:0000256" key="5">
    <source>
        <dbReference type="ARBA" id="ARBA00022840"/>
    </source>
</evidence>
<feature type="domain" description="ABC transporter" evidence="10">
    <location>
        <begin position="8"/>
        <end position="242"/>
    </location>
</feature>
<keyword evidence="3" id="KW-0677">Repeat</keyword>
<dbReference type="EMBL" id="JAQONE010000028">
    <property type="protein sequence ID" value="MDC2830746.1"/>
    <property type="molecule type" value="Genomic_DNA"/>
</dbReference>
<keyword evidence="4 8" id="KW-0547">Nucleotide-binding</keyword>
<dbReference type="InterPro" id="IPR017871">
    <property type="entry name" value="ABC_transporter-like_CS"/>
</dbReference>
<dbReference type="InterPro" id="IPR005892">
    <property type="entry name" value="Gly-betaine_transp_ATP-bd"/>
</dbReference>
<dbReference type="Gene3D" id="3.10.580.10">
    <property type="entry name" value="CBS-domain"/>
    <property type="match status" value="1"/>
</dbReference>
<evidence type="ECO:0000256" key="6">
    <source>
        <dbReference type="ARBA" id="ARBA00023122"/>
    </source>
</evidence>
<evidence type="ECO:0000313" key="12">
    <source>
        <dbReference type="EMBL" id="MDC2830746.1"/>
    </source>
</evidence>
<evidence type="ECO:0000313" key="13">
    <source>
        <dbReference type="Proteomes" id="UP001220670"/>
    </source>
</evidence>
<protein>
    <recommendedName>
        <fullName evidence="8">Quaternary amine transport ATP-binding protein</fullName>
        <ecNumber evidence="8">7.6.2.9</ecNumber>
    </recommendedName>
</protein>
<dbReference type="SMART" id="SM00116">
    <property type="entry name" value="CBS"/>
    <property type="match status" value="2"/>
</dbReference>
<gene>
    <name evidence="12" type="ORF">PO250_10735</name>
</gene>
<evidence type="ECO:0000256" key="3">
    <source>
        <dbReference type="ARBA" id="ARBA00022737"/>
    </source>
</evidence>
<dbReference type="InterPro" id="IPR046342">
    <property type="entry name" value="CBS_dom_sf"/>
</dbReference>
<dbReference type="InterPro" id="IPR027417">
    <property type="entry name" value="P-loop_NTPase"/>
</dbReference>
<comment type="subcellular location">
    <subcellularLocation>
        <location evidence="8">Cell inner membrane</location>
        <topology evidence="8">Peripheral membrane protein</topology>
    </subcellularLocation>
</comment>
<comment type="catalytic activity">
    <reaction evidence="8">
        <text>a quaternary ammonium(out) + ATP + H2O = a quaternary ammonium(in) + ADP + phosphate + H(+)</text>
        <dbReference type="Rhea" id="RHEA:11036"/>
        <dbReference type="ChEBI" id="CHEBI:15377"/>
        <dbReference type="ChEBI" id="CHEBI:15378"/>
        <dbReference type="ChEBI" id="CHEBI:30616"/>
        <dbReference type="ChEBI" id="CHEBI:35267"/>
        <dbReference type="ChEBI" id="CHEBI:43474"/>
        <dbReference type="ChEBI" id="CHEBI:456216"/>
    </reaction>
</comment>
<feature type="domain" description="CBS" evidence="11">
    <location>
        <begin position="261"/>
        <end position="321"/>
    </location>
</feature>
<evidence type="ECO:0000256" key="9">
    <source>
        <dbReference type="SAM" id="MobiDB-lite"/>
    </source>
</evidence>
<keyword evidence="2 8" id="KW-0813">Transport</keyword>
<evidence type="ECO:0000259" key="10">
    <source>
        <dbReference type="PROSITE" id="PS50893"/>
    </source>
</evidence>
<evidence type="ECO:0000256" key="7">
    <source>
        <dbReference type="PROSITE-ProRule" id="PRU00703"/>
    </source>
</evidence>
<dbReference type="PANTHER" id="PTHR43117">
    <property type="entry name" value="OSMOPROTECTANT IMPORT ATP-BINDING PROTEIN OSMV"/>
    <property type="match status" value="1"/>
</dbReference>
<reference evidence="12" key="1">
    <citation type="submission" date="2023-01" db="EMBL/GenBank/DDBJ databases">
        <title>Genome analysis of 13 Lactobacillus isolated from gut of wild boar.</title>
        <authorList>
            <person name="Papp P."/>
            <person name="Libisch B."/>
            <person name="Nagy T."/>
            <person name="Olasz F."/>
        </authorList>
    </citation>
    <scope>NUCLEOTIDE SEQUENCE</scope>
    <source>
        <strain evidence="12">F146</strain>
    </source>
</reference>
<dbReference type="PANTHER" id="PTHR43117:SF3">
    <property type="entry name" value="CHOLINE TRANSPORT ATP-BINDING PROTEIN OPUBA"/>
    <property type="match status" value="1"/>
</dbReference>
<evidence type="ECO:0000259" key="11">
    <source>
        <dbReference type="PROSITE" id="PS51371"/>
    </source>
</evidence>
<dbReference type="AlphaFoldDB" id="A0AAJ1HU23"/>
<dbReference type="Proteomes" id="UP001220670">
    <property type="component" value="Unassembled WGS sequence"/>
</dbReference>
<dbReference type="GO" id="GO:0005886">
    <property type="term" value="C:plasma membrane"/>
    <property type="evidence" value="ECO:0007669"/>
    <property type="project" value="UniProtKB-SubCell"/>
</dbReference>
<dbReference type="InterPro" id="IPR003593">
    <property type="entry name" value="AAA+_ATPase"/>
</dbReference>
<feature type="compositionally biased region" description="Basic and acidic residues" evidence="9">
    <location>
        <begin position="381"/>
        <end position="391"/>
    </location>
</feature>
<dbReference type="GO" id="GO:0016887">
    <property type="term" value="F:ATP hydrolysis activity"/>
    <property type="evidence" value="ECO:0007669"/>
    <property type="project" value="UniProtKB-UniRule"/>
</dbReference>
<dbReference type="GO" id="GO:0005524">
    <property type="term" value="F:ATP binding"/>
    <property type="evidence" value="ECO:0007669"/>
    <property type="project" value="UniProtKB-UniRule"/>
</dbReference>
<dbReference type="NCBIfam" id="TIGR01186">
    <property type="entry name" value="proV"/>
    <property type="match status" value="1"/>
</dbReference>
<dbReference type="GO" id="GO:0015418">
    <property type="term" value="F:ABC-type quaternary ammonium compound transporting activity"/>
    <property type="evidence" value="ECO:0007669"/>
    <property type="project" value="UniProtKB-EC"/>
</dbReference>
<dbReference type="PROSITE" id="PS00211">
    <property type="entry name" value="ABC_TRANSPORTER_1"/>
    <property type="match status" value="1"/>
</dbReference>
<dbReference type="SMART" id="SM00382">
    <property type="entry name" value="AAA"/>
    <property type="match status" value="1"/>
</dbReference>
<dbReference type="PROSITE" id="PS50893">
    <property type="entry name" value="ABC_TRANSPORTER_2"/>
    <property type="match status" value="1"/>
</dbReference>
<evidence type="ECO:0000256" key="1">
    <source>
        <dbReference type="ARBA" id="ARBA00005417"/>
    </source>
</evidence>
<dbReference type="Gene3D" id="3.40.50.300">
    <property type="entry name" value="P-loop containing nucleotide triphosphate hydrolases"/>
    <property type="match status" value="1"/>
</dbReference>
<dbReference type="Pfam" id="PF00005">
    <property type="entry name" value="ABC_tran"/>
    <property type="match status" value="1"/>
</dbReference>
<keyword evidence="6 7" id="KW-0129">CBS domain</keyword>
<evidence type="ECO:0000256" key="8">
    <source>
        <dbReference type="RuleBase" id="RU369116"/>
    </source>
</evidence>
<comment type="subunit">
    <text evidence="8">The complex is probably composed of two ATP-binding proteins, two transmembrane proteins and a solute-binding protein.</text>
</comment>
<proteinExistence type="inferred from homology"/>
<comment type="similarity">
    <text evidence="1 8">Belongs to the ABC transporter superfamily.</text>
</comment>
<dbReference type="GO" id="GO:0006865">
    <property type="term" value="P:amino acid transport"/>
    <property type="evidence" value="ECO:0007669"/>
    <property type="project" value="UniProtKB-UniRule"/>
</dbReference>
<dbReference type="Pfam" id="PF00571">
    <property type="entry name" value="CBS"/>
    <property type="match status" value="2"/>
</dbReference>
<keyword evidence="8" id="KW-0997">Cell inner membrane</keyword>